<evidence type="ECO:0000259" key="5">
    <source>
        <dbReference type="Pfam" id="PF05175"/>
    </source>
</evidence>
<keyword evidence="3 7" id="KW-0808">Transferase</keyword>
<dbReference type="GO" id="GO:0008757">
    <property type="term" value="F:S-adenosylmethionine-dependent methyltransferase activity"/>
    <property type="evidence" value="ECO:0007669"/>
    <property type="project" value="TreeGrafter"/>
</dbReference>
<dbReference type="PROSITE" id="PS00092">
    <property type="entry name" value="N6_MTASE"/>
    <property type="match status" value="1"/>
</dbReference>
<dbReference type="InterPro" id="IPR029063">
    <property type="entry name" value="SAM-dependent_MTases_sf"/>
</dbReference>
<dbReference type="Pfam" id="PF23186">
    <property type="entry name" value="DUF7059"/>
    <property type="match status" value="1"/>
</dbReference>
<dbReference type="PANTHER" id="PTHR45875:SF1">
    <property type="entry name" value="METHYLTRANSFERASE N6AMT1"/>
    <property type="match status" value="1"/>
</dbReference>
<dbReference type="GO" id="GO:0032259">
    <property type="term" value="P:methylation"/>
    <property type="evidence" value="ECO:0007669"/>
    <property type="project" value="UniProtKB-KW"/>
</dbReference>
<dbReference type="CDD" id="cd02440">
    <property type="entry name" value="AdoMet_MTases"/>
    <property type="match status" value="1"/>
</dbReference>
<protein>
    <submittedName>
        <fullName evidence="7">Methyltransferase small domain-containing protein</fullName>
    </submittedName>
</protein>
<dbReference type="Pfam" id="PF05175">
    <property type="entry name" value="MTS"/>
    <property type="match status" value="1"/>
</dbReference>
<reference evidence="8" key="1">
    <citation type="submission" date="2016-10" db="EMBL/GenBank/DDBJ databases">
        <authorList>
            <person name="Varghese N."/>
            <person name="Submissions S."/>
        </authorList>
    </citation>
    <scope>NUCLEOTIDE SEQUENCE [LARGE SCALE GENOMIC DNA]</scope>
    <source>
        <strain evidence="8">DSM 22951</strain>
    </source>
</reference>
<feature type="domain" description="DUF7059" evidence="6">
    <location>
        <begin position="15"/>
        <end position="96"/>
    </location>
</feature>
<sequence length="487" mass="51241">MSDLAALAADLRALPYTVDAVQDCLGEAASAALMREQPVAADLATRERGGIAALVRLFTLGLPVPRALVDAALPVCQAHGLVTLGLATVDDGAVNALVDLRPYGDESHDWFVASDLAELATRAPLRTDHVLGIGGASTTLASWTPRRPVQRALDLGTGCGVQALHLSTHASQIVATDLSSRALWFAALNAALNDQSWELRRGSLLEPVAGQEFDLIVSNPPFVITPRRPDVPEYEYRDGGMVGDSLVRTLIQSLPAFLAPGGVAQLLANWEVPAGADWRDVVRAWIEPTGLDAWVIQRETQDPAQYAELWARDGGAAPGTSGYENLYAAWLSDFASREVDHIGFGIVTLQKPASARAPFVDLVAVDGPVASPMGPSIDAGLAARTWLASASDDDVLAIAWQLAPDVTEERFGRPGADDPSVIRLRQGGGLGLSVPMDTALAAYVSVADGSLPAGVALDAIAQLLEVDSLASLLPAIRSLIADGFLVR</sequence>
<evidence type="ECO:0000313" key="7">
    <source>
        <dbReference type="EMBL" id="SSA36317.1"/>
    </source>
</evidence>
<dbReference type="GO" id="GO:0003676">
    <property type="term" value="F:nucleic acid binding"/>
    <property type="evidence" value="ECO:0007669"/>
    <property type="project" value="InterPro"/>
</dbReference>
<gene>
    <name evidence="7" type="ORF">SAMN04489750_3709</name>
</gene>
<dbReference type="Proteomes" id="UP000250028">
    <property type="component" value="Unassembled WGS sequence"/>
</dbReference>
<evidence type="ECO:0000313" key="8">
    <source>
        <dbReference type="Proteomes" id="UP000250028"/>
    </source>
</evidence>
<name>A0A2Y9A283_9MICO</name>
<dbReference type="GO" id="GO:0035657">
    <property type="term" value="C:eRF1 methyltransferase complex"/>
    <property type="evidence" value="ECO:0007669"/>
    <property type="project" value="TreeGrafter"/>
</dbReference>
<dbReference type="PANTHER" id="PTHR45875">
    <property type="entry name" value="METHYLTRANSFERASE N6AMT1"/>
    <property type="match status" value="1"/>
</dbReference>
<dbReference type="SUPFAM" id="SSF53335">
    <property type="entry name" value="S-adenosyl-L-methionine-dependent methyltransferases"/>
    <property type="match status" value="1"/>
</dbReference>
<dbReference type="AlphaFoldDB" id="A0A2Y9A283"/>
<keyword evidence="8" id="KW-1185">Reference proteome</keyword>
<evidence type="ECO:0000256" key="2">
    <source>
        <dbReference type="ARBA" id="ARBA00022603"/>
    </source>
</evidence>
<dbReference type="InterPro" id="IPR007848">
    <property type="entry name" value="Small_mtfrase_dom"/>
</dbReference>
<keyword evidence="4" id="KW-0949">S-adenosyl-L-methionine</keyword>
<dbReference type="GO" id="GO:0008170">
    <property type="term" value="F:N-methyltransferase activity"/>
    <property type="evidence" value="ECO:0007669"/>
    <property type="project" value="UniProtKB-ARBA"/>
</dbReference>
<accession>A0A2Y9A283</accession>
<proteinExistence type="inferred from homology"/>
<dbReference type="EMBL" id="UESZ01000001">
    <property type="protein sequence ID" value="SSA36317.1"/>
    <property type="molecule type" value="Genomic_DNA"/>
</dbReference>
<feature type="domain" description="Methyltransferase small" evidence="5">
    <location>
        <begin position="136"/>
        <end position="223"/>
    </location>
</feature>
<evidence type="ECO:0000256" key="4">
    <source>
        <dbReference type="ARBA" id="ARBA00022691"/>
    </source>
</evidence>
<comment type="similarity">
    <text evidence="1">Belongs to the eukaryotic/archaeal PrmC-related family.</text>
</comment>
<evidence type="ECO:0000256" key="3">
    <source>
        <dbReference type="ARBA" id="ARBA00022679"/>
    </source>
</evidence>
<keyword evidence="2 7" id="KW-0489">Methyltransferase</keyword>
<evidence type="ECO:0000259" key="6">
    <source>
        <dbReference type="Pfam" id="PF23186"/>
    </source>
</evidence>
<evidence type="ECO:0000256" key="1">
    <source>
        <dbReference type="ARBA" id="ARBA00006149"/>
    </source>
</evidence>
<organism evidence="7 8">
    <name type="scientific">Branchiibius hedensis</name>
    <dbReference type="NCBI Taxonomy" id="672460"/>
    <lineage>
        <taxon>Bacteria</taxon>
        <taxon>Bacillati</taxon>
        <taxon>Actinomycetota</taxon>
        <taxon>Actinomycetes</taxon>
        <taxon>Micrococcales</taxon>
        <taxon>Dermacoccaceae</taxon>
        <taxon>Branchiibius</taxon>
    </lineage>
</organism>
<dbReference type="Gene3D" id="3.40.50.150">
    <property type="entry name" value="Vaccinia Virus protein VP39"/>
    <property type="match status" value="1"/>
</dbReference>
<dbReference type="InterPro" id="IPR052190">
    <property type="entry name" value="Euk-Arch_PrmC-MTase"/>
</dbReference>
<dbReference type="InterPro" id="IPR002052">
    <property type="entry name" value="DNA_methylase_N6_adenine_CS"/>
</dbReference>
<dbReference type="RefSeq" id="WP_342767193.1">
    <property type="nucleotide sequence ID" value="NZ_QGDN01000001.1"/>
</dbReference>
<dbReference type="InterPro" id="IPR055487">
    <property type="entry name" value="DUF7059"/>
</dbReference>
<dbReference type="GO" id="GO:0008276">
    <property type="term" value="F:protein methyltransferase activity"/>
    <property type="evidence" value="ECO:0007669"/>
    <property type="project" value="TreeGrafter"/>
</dbReference>